<dbReference type="Pfam" id="PF01182">
    <property type="entry name" value="Glucosamine_iso"/>
    <property type="match status" value="1"/>
</dbReference>
<feature type="domain" description="Glucosamine/galactosamine-6-phosphate isomerase" evidence="1">
    <location>
        <begin position="16"/>
        <end position="219"/>
    </location>
</feature>
<protein>
    <submittedName>
        <fullName evidence="2">Glucosamine-6-phosphate deaminase</fullName>
        <ecNumber evidence="2">3.5.99.6</ecNumber>
    </submittedName>
</protein>
<dbReference type="PROSITE" id="PS01161">
    <property type="entry name" value="GLC_GALNAC_ISOMERASE"/>
    <property type="match status" value="1"/>
</dbReference>
<dbReference type="PANTHER" id="PTHR42892:SF1">
    <property type="entry name" value="GLUCOSAMINE-6-PHOSPHATE ISOMERASE"/>
    <property type="match status" value="1"/>
</dbReference>
<dbReference type="AlphaFoldDB" id="A0A7X1Z8C9"/>
<proteinExistence type="predicted"/>
<gene>
    <name evidence="2" type="ORF">GHI93_06755</name>
</gene>
<dbReference type="InterPro" id="IPR052960">
    <property type="entry name" value="GlcN6P_deaminase-like"/>
</dbReference>
<evidence type="ECO:0000313" key="3">
    <source>
        <dbReference type="Proteomes" id="UP000439550"/>
    </source>
</evidence>
<name>A0A7X1Z8C9_9LACT</name>
<dbReference type="GO" id="GO:0005975">
    <property type="term" value="P:carbohydrate metabolic process"/>
    <property type="evidence" value="ECO:0007669"/>
    <property type="project" value="InterPro"/>
</dbReference>
<dbReference type="GO" id="GO:0004342">
    <property type="term" value="F:glucosamine-6-phosphate deaminase activity"/>
    <property type="evidence" value="ECO:0007669"/>
    <property type="project" value="UniProtKB-EC"/>
</dbReference>
<dbReference type="OrthoDB" id="9810967at2"/>
<dbReference type="InterPro" id="IPR037171">
    <property type="entry name" value="NagB/RpiA_transferase-like"/>
</dbReference>
<organism evidence="2 3">
    <name type="scientific">Lactococcus hircilactis</name>
    <dbReference type="NCBI Taxonomy" id="1494462"/>
    <lineage>
        <taxon>Bacteria</taxon>
        <taxon>Bacillati</taxon>
        <taxon>Bacillota</taxon>
        <taxon>Bacilli</taxon>
        <taxon>Lactobacillales</taxon>
        <taxon>Streptococcaceae</taxon>
        <taxon>Lactococcus</taxon>
    </lineage>
</organism>
<dbReference type="RefSeq" id="WP_153496302.1">
    <property type="nucleotide sequence ID" value="NZ_CAXYUY010000010.1"/>
</dbReference>
<dbReference type="InterPro" id="IPR018321">
    <property type="entry name" value="Glucosamine6P_isomerase_CS"/>
</dbReference>
<keyword evidence="3" id="KW-1185">Reference proteome</keyword>
<dbReference type="Proteomes" id="UP000439550">
    <property type="component" value="Unassembled WGS sequence"/>
</dbReference>
<dbReference type="Gene3D" id="3.40.50.1360">
    <property type="match status" value="1"/>
</dbReference>
<accession>A0A7X1Z8C9</accession>
<keyword evidence="2" id="KW-0378">Hydrolase</keyword>
<reference evidence="2 3" key="1">
    <citation type="submission" date="2019-10" db="EMBL/GenBank/DDBJ databases">
        <authorList>
            <person name="Dong K."/>
        </authorList>
    </citation>
    <scope>NUCLEOTIDE SEQUENCE [LARGE SCALE GENOMIC DNA]</scope>
    <source>
        <strain evidence="2 3">DSM 28960</strain>
    </source>
</reference>
<dbReference type="EC" id="3.5.99.6" evidence="2"/>
<dbReference type="NCBIfam" id="NF009022">
    <property type="entry name" value="PRK12358.1"/>
    <property type="match status" value="1"/>
</dbReference>
<dbReference type="GO" id="GO:0006044">
    <property type="term" value="P:N-acetylglucosamine metabolic process"/>
    <property type="evidence" value="ECO:0007669"/>
    <property type="project" value="InterPro"/>
</dbReference>
<comment type="caution">
    <text evidence="2">The sequence shown here is derived from an EMBL/GenBank/DDBJ whole genome shotgun (WGS) entry which is preliminary data.</text>
</comment>
<dbReference type="SUPFAM" id="SSF100950">
    <property type="entry name" value="NagB/RpiA/CoA transferase-like"/>
    <property type="match status" value="1"/>
</dbReference>
<dbReference type="EMBL" id="WITJ01000008">
    <property type="protein sequence ID" value="MQW39633.1"/>
    <property type="molecule type" value="Genomic_DNA"/>
</dbReference>
<sequence length="236" mass="26762">MKLIIEKDYEAMSQTAATLTLARMYQNRRVNISITAGSTPKRVYEIMAPQVKDKSYLDNVYYYNFDEIPVKGEKVGITMRDLNTMYFTPAAISRERIVPLNEQTYTTQMERIRSVGGLDFMLLGLGFDGHYCGNLPGATHFEDEIVTVSSYATPDMEKRLIKNLDRPEQLFDFYLTMGPKAVMETKELVIIANGKRKAPAVKEFLTGTIRNEFPASVLKLHPNLTLILDEEAASLL</sequence>
<dbReference type="InterPro" id="IPR006148">
    <property type="entry name" value="Glc/Gal-6P_isomerase"/>
</dbReference>
<evidence type="ECO:0000313" key="2">
    <source>
        <dbReference type="EMBL" id="MQW39633.1"/>
    </source>
</evidence>
<dbReference type="PANTHER" id="PTHR42892">
    <property type="entry name" value="GLUCOSAMINE-6-PHOSPHATE DEAMINASE-LIKE PROTEIN BT_0258-RELATED"/>
    <property type="match status" value="1"/>
</dbReference>
<evidence type="ECO:0000259" key="1">
    <source>
        <dbReference type="Pfam" id="PF01182"/>
    </source>
</evidence>